<dbReference type="AlphaFoldDB" id="A0A0F7TQK6"/>
<dbReference type="SFLD" id="SFLDS00019">
    <property type="entry name" value="Glutathione_Transferase_(cytos"/>
    <property type="match status" value="1"/>
</dbReference>
<dbReference type="GO" id="GO:0016740">
    <property type="term" value="F:transferase activity"/>
    <property type="evidence" value="ECO:0007669"/>
    <property type="project" value="UniProtKB-KW"/>
</dbReference>
<dbReference type="STRING" id="104259.A0A0F7TQK6"/>
<keyword evidence="4" id="KW-0808">Transferase</keyword>
<feature type="domain" description="GST C-terminal" evidence="3">
    <location>
        <begin position="87"/>
        <end position="218"/>
    </location>
</feature>
<feature type="domain" description="GST N-terminal" evidence="2">
    <location>
        <begin position="1"/>
        <end position="81"/>
    </location>
</feature>
<dbReference type="Gene3D" id="1.20.1050.10">
    <property type="match status" value="1"/>
</dbReference>
<keyword evidence="5" id="KW-1185">Reference proteome</keyword>
<dbReference type="EMBL" id="CDHK01000006">
    <property type="protein sequence ID" value="CEJ59048.1"/>
    <property type="molecule type" value="Genomic_DNA"/>
</dbReference>
<dbReference type="Pfam" id="PF00043">
    <property type="entry name" value="GST_C"/>
    <property type="match status" value="1"/>
</dbReference>
<protein>
    <submittedName>
        <fullName evidence="4">Putative Glutathione S-transferase domain-containing protein</fullName>
    </submittedName>
</protein>
<dbReference type="OrthoDB" id="2309723at2759"/>
<dbReference type="InterPro" id="IPR036282">
    <property type="entry name" value="Glutathione-S-Trfase_C_sf"/>
</dbReference>
<dbReference type="Pfam" id="PF13409">
    <property type="entry name" value="GST_N_2"/>
    <property type="match status" value="1"/>
</dbReference>
<organism evidence="4 5">
    <name type="scientific">Penicillium brasilianum</name>
    <dbReference type="NCBI Taxonomy" id="104259"/>
    <lineage>
        <taxon>Eukaryota</taxon>
        <taxon>Fungi</taxon>
        <taxon>Dikarya</taxon>
        <taxon>Ascomycota</taxon>
        <taxon>Pezizomycotina</taxon>
        <taxon>Eurotiomycetes</taxon>
        <taxon>Eurotiomycetidae</taxon>
        <taxon>Eurotiales</taxon>
        <taxon>Aspergillaceae</taxon>
        <taxon>Penicillium</taxon>
    </lineage>
</organism>
<evidence type="ECO:0000259" key="2">
    <source>
        <dbReference type="PROSITE" id="PS50404"/>
    </source>
</evidence>
<dbReference type="InterPro" id="IPR010987">
    <property type="entry name" value="Glutathione-S-Trfase_C-like"/>
</dbReference>
<dbReference type="PANTHER" id="PTHR44051">
    <property type="entry name" value="GLUTATHIONE S-TRANSFERASE-RELATED"/>
    <property type="match status" value="1"/>
</dbReference>
<dbReference type="PROSITE" id="PS50404">
    <property type="entry name" value="GST_NTER"/>
    <property type="match status" value="1"/>
</dbReference>
<dbReference type="PROSITE" id="PS50405">
    <property type="entry name" value="GST_CTER"/>
    <property type="match status" value="1"/>
</dbReference>
<reference evidence="5" key="1">
    <citation type="journal article" date="2015" name="Genome Announc.">
        <title>Draft genome sequence of the fungus Penicillium brasilianum MG11.</title>
        <authorList>
            <person name="Horn F."/>
            <person name="Linde J."/>
            <person name="Mattern D.J."/>
            <person name="Walther G."/>
            <person name="Guthke R."/>
            <person name="Brakhage A.A."/>
            <person name="Valiante V."/>
        </authorList>
    </citation>
    <scope>NUCLEOTIDE SEQUENCE [LARGE SCALE GENOMIC DNA]</scope>
    <source>
        <strain evidence="5">MG11</strain>
    </source>
</reference>
<dbReference type="SFLD" id="SFLDG00358">
    <property type="entry name" value="Main_(cytGST)"/>
    <property type="match status" value="1"/>
</dbReference>
<proteinExistence type="inferred from homology"/>
<evidence type="ECO:0000259" key="3">
    <source>
        <dbReference type="PROSITE" id="PS50405"/>
    </source>
</evidence>
<comment type="similarity">
    <text evidence="1">Belongs to the GST superfamily.</text>
</comment>
<evidence type="ECO:0000313" key="4">
    <source>
        <dbReference type="EMBL" id="CEJ59048.1"/>
    </source>
</evidence>
<dbReference type="InterPro" id="IPR004045">
    <property type="entry name" value="Glutathione_S-Trfase_N"/>
</dbReference>
<dbReference type="SUPFAM" id="SSF52833">
    <property type="entry name" value="Thioredoxin-like"/>
    <property type="match status" value="1"/>
</dbReference>
<dbReference type="InterPro" id="IPR004046">
    <property type="entry name" value="GST_C"/>
</dbReference>
<dbReference type="SUPFAM" id="SSF47616">
    <property type="entry name" value="GST C-terminal domain-like"/>
    <property type="match status" value="1"/>
</dbReference>
<evidence type="ECO:0000313" key="5">
    <source>
        <dbReference type="Proteomes" id="UP000042958"/>
    </source>
</evidence>
<sequence length="219" mass="25147">MKFFDAAASHPMAVRLFVLERGGLNFDVETIDIMSLQNRRLAFRAINPRGEVPALRLDNGTVLTEITAICEYLDEIALGGTSLFGNTPEQRAETRMWLRRIDLEVCQPINSWFRNDPATVDFYKGNRLPTPDARVNQKVLINQALNMLDDQLEGKTWLCGDRFSAADIHFYGLMKMMAMQVCDWMLLPGRENFLAYWKRLDEREASKKALQNFPLKVVV</sequence>
<dbReference type="Gene3D" id="3.40.30.10">
    <property type="entry name" value="Glutaredoxin"/>
    <property type="match status" value="1"/>
</dbReference>
<dbReference type="Proteomes" id="UP000042958">
    <property type="component" value="Unassembled WGS sequence"/>
</dbReference>
<accession>A0A0F7TQK6</accession>
<gene>
    <name evidence="4" type="ORF">PMG11_07684</name>
</gene>
<dbReference type="PANTHER" id="PTHR44051:SF8">
    <property type="entry name" value="GLUTATHIONE S-TRANSFERASE GSTA"/>
    <property type="match status" value="1"/>
</dbReference>
<evidence type="ECO:0000256" key="1">
    <source>
        <dbReference type="ARBA" id="ARBA00007409"/>
    </source>
</evidence>
<dbReference type="InterPro" id="IPR040079">
    <property type="entry name" value="Glutathione_S-Trfase"/>
</dbReference>
<dbReference type="InterPro" id="IPR036249">
    <property type="entry name" value="Thioredoxin-like_sf"/>
</dbReference>
<name>A0A0F7TQK6_PENBI</name>